<gene>
    <name evidence="1" type="ORF">UBAL3_48660006</name>
</gene>
<dbReference type="Proteomes" id="UP000009374">
    <property type="component" value="Unassembled WGS sequence"/>
</dbReference>
<organism evidence="1 2">
    <name type="scientific">Leptospirillum ferrodiazotrophum</name>
    <dbReference type="NCBI Taxonomy" id="412449"/>
    <lineage>
        <taxon>Bacteria</taxon>
        <taxon>Pseudomonadati</taxon>
        <taxon>Nitrospirota</taxon>
        <taxon>Nitrospiria</taxon>
        <taxon>Nitrospirales</taxon>
        <taxon>Nitrospiraceae</taxon>
        <taxon>Leptospirillum</taxon>
    </lineage>
</organism>
<sequence length="155" mass="18148">MNVSQDLYENDLYQWALTNAHLLRSGQLKEIDFQHIADELEDMGKREKRELKSQLGRLMLHLLKWQFQPSMRTTQSGTDNRSWRESIINSRKEIEAILEDSPSLRQIIPSLMEDLYPKCVKSAIQETGLRPDVFPKDLPFTQEQILSESFWPASI</sequence>
<dbReference type="Pfam" id="PF01724">
    <property type="entry name" value="DUF29"/>
    <property type="match status" value="1"/>
</dbReference>
<reference evidence="1 2" key="1">
    <citation type="journal article" date="2009" name="Appl. Environ. Microbiol.">
        <title>Community genomic and proteomic analyses of chemoautotrophic iron-oxidizing "Leptospirillum rubarum" (Group II) and "Leptospirillum ferrodiazotrophum" (Group III) bacteria in acid mine drainage biofilms.</title>
        <authorList>
            <person name="Goltsman D.S."/>
            <person name="Denef V.J."/>
            <person name="Singer S.W."/>
            <person name="VerBerkmoes N.C."/>
            <person name="Lefsrud M."/>
            <person name="Mueller R.S."/>
            <person name="Dick G.J."/>
            <person name="Sun C.L."/>
            <person name="Wheeler K.E."/>
            <person name="Zemla A."/>
            <person name="Baker B.J."/>
            <person name="Hauser L."/>
            <person name="Land M."/>
            <person name="Shah M.B."/>
            <person name="Thelen M.P."/>
            <person name="Hettich R.L."/>
            <person name="Banfield J.F."/>
        </authorList>
    </citation>
    <scope>NUCLEOTIDE SEQUENCE [LARGE SCALE GENOMIC DNA]</scope>
</reference>
<dbReference type="PANTHER" id="PTHR34235">
    <property type="entry name" value="SLR1203 PROTEIN-RELATED"/>
    <property type="match status" value="1"/>
</dbReference>
<evidence type="ECO:0000313" key="1">
    <source>
        <dbReference type="EMBL" id="EES53793.1"/>
    </source>
</evidence>
<dbReference type="PANTHER" id="PTHR34235:SF4">
    <property type="entry name" value="SLR0291 PROTEIN"/>
    <property type="match status" value="1"/>
</dbReference>
<name>C6HU60_9BACT</name>
<dbReference type="InterPro" id="IPR002636">
    <property type="entry name" value="DUF29"/>
</dbReference>
<dbReference type="Gene3D" id="1.20.1220.20">
    <property type="entry name" value="Uncharcterised protein PF01724"/>
    <property type="match status" value="1"/>
</dbReference>
<evidence type="ECO:0000313" key="2">
    <source>
        <dbReference type="Proteomes" id="UP000009374"/>
    </source>
</evidence>
<accession>C6HU60</accession>
<proteinExistence type="predicted"/>
<dbReference type="EMBL" id="GG693853">
    <property type="protein sequence ID" value="EES53793.1"/>
    <property type="molecule type" value="Genomic_DNA"/>
</dbReference>
<dbReference type="AlphaFoldDB" id="C6HU60"/>
<protein>
    <recommendedName>
        <fullName evidence="3">DUF29 domain-containing protein</fullName>
    </recommendedName>
</protein>
<evidence type="ECO:0008006" key="3">
    <source>
        <dbReference type="Google" id="ProtNLM"/>
    </source>
</evidence>
<keyword evidence="2" id="KW-1185">Reference proteome</keyword>